<reference evidence="1" key="1">
    <citation type="submission" date="2023-02" db="EMBL/GenBank/DDBJ databases">
        <title>Actinokineospora globicatena NBRC 15670.</title>
        <authorList>
            <person name="Ichikawa N."/>
            <person name="Sato H."/>
            <person name="Tonouchi N."/>
        </authorList>
    </citation>
    <scope>NUCLEOTIDE SEQUENCE</scope>
    <source>
        <strain evidence="1">NBRC 15670</strain>
    </source>
</reference>
<name>A0A9W6QNF1_9PSEU</name>
<organism evidence="1 2">
    <name type="scientific">Actinokineospora globicatena</name>
    <dbReference type="NCBI Taxonomy" id="103729"/>
    <lineage>
        <taxon>Bacteria</taxon>
        <taxon>Bacillati</taxon>
        <taxon>Actinomycetota</taxon>
        <taxon>Actinomycetes</taxon>
        <taxon>Pseudonocardiales</taxon>
        <taxon>Pseudonocardiaceae</taxon>
        <taxon>Actinokineospora</taxon>
    </lineage>
</organism>
<gene>
    <name evidence="1" type="ORF">Aglo03_48970</name>
</gene>
<protein>
    <submittedName>
        <fullName evidence="1">Uncharacterized protein</fullName>
    </submittedName>
</protein>
<proteinExistence type="predicted"/>
<evidence type="ECO:0000313" key="1">
    <source>
        <dbReference type="EMBL" id="GLW94081.1"/>
    </source>
</evidence>
<dbReference type="RefSeq" id="WP_285612275.1">
    <property type="nucleotide sequence ID" value="NZ_BSSD01000008.1"/>
</dbReference>
<dbReference type="AlphaFoldDB" id="A0A9W6QNF1"/>
<dbReference type="EMBL" id="BSSD01000008">
    <property type="protein sequence ID" value="GLW94081.1"/>
    <property type="molecule type" value="Genomic_DNA"/>
</dbReference>
<accession>A0A9W6QNF1</accession>
<evidence type="ECO:0000313" key="2">
    <source>
        <dbReference type="Proteomes" id="UP001165042"/>
    </source>
</evidence>
<comment type="caution">
    <text evidence="1">The sequence shown here is derived from an EMBL/GenBank/DDBJ whole genome shotgun (WGS) entry which is preliminary data.</text>
</comment>
<keyword evidence="2" id="KW-1185">Reference proteome</keyword>
<dbReference type="Proteomes" id="UP001165042">
    <property type="component" value="Unassembled WGS sequence"/>
</dbReference>
<sequence length="209" mass="23242">MTMEFSPRNSVRLARAVARIRRAHTRTTDLRTALAIACTAAEAVDDLVTPGTADRIATGIYSALCANPPNRDLASVLGDELWAELAKWCESPMTEWTPEERVVIDHLRVARTHLVELRAWLSAMTAPTPAEIERPVSTSLRFAVWAARVLPVGSRDQYREIFESELYELAAAGCSWWAQVGCAVRVLVRAPALRHALKAKAEPVGERRW</sequence>